<gene>
    <name evidence="11" type="ORF">ECRASSUSDP1_LOCUS27442</name>
</gene>
<dbReference type="Pfam" id="PF00069">
    <property type="entry name" value="Pkinase"/>
    <property type="match status" value="1"/>
</dbReference>
<reference evidence="11" key="1">
    <citation type="submission" date="2023-07" db="EMBL/GenBank/DDBJ databases">
        <authorList>
            <consortium name="AG Swart"/>
            <person name="Singh M."/>
            <person name="Singh A."/>
            <person name="Seah K."/>
            <person name="Emmerich C."/>
        </authorList>
    </citation>
    <scope>NUCLEOTIDE SEQUENCE</scope>
    <source>
        <strain evidence="11">DP1</strain>
    </source>
</reference>
<dbReference type="PANTHER" id="PTHR44899:SF3">
    <property type="entry name" value="SERINE_THREONINE-PROTEIN KINASE NEK1"/>
    <property type="match status" value="1"/>
</dbReference>
<feature type="domain" description="Protein kinase" evidence="10">
    <location>
        <begin position="7"/>
        <end position="265"/>
    </location>
</feature>
<evidence type="ECO:0000256" key="5">
    <source>
        <dbReference type="ARBA" id="ARBA00022741"/>
    </source>
</evidence>
<sequence length="506" mass="58985">MSSLDLYELIQEVGSGAYSTVYKAKKITDGRIYGIKKINISPLNYKERMNALNEITLLSGIEHPNVVQYKDSFLSDESKYLCLVMDFAPEGDVFAKIKKAKMDVELIDEGEIWNIIIQVLRGLKSLHAQHIVHRDIKSANIFLYQDGLVKIGDLNVSKILKDGMNYTQTGTPYYASPEVWENKKYDGRSDIWSLGCVLFECLMHDPPFKEACSKFDINLLKTTPVPKIDPQYGYSDDIEQLVNMMLIVDTDLRPTAEKILSYPIVQEMEERYCTQNFTETEVKIDNKKINKKLFMPENPVWLNFRLPRTEFGKPTELRDTELYPKYEEKKAYQLYPNKYRKIRKPTRMKEKENPRDFYSNYQKIREQDELEKLMRERAHSEKIEKGIGKFNSTSNPYYNALENTKLGPGIYKGLKLPLSTAVKTKEEEFGMKFTPASRNAVDNEKKRRIAAIETISLRRLVNNNSQEQIRRDDKMYESKYGVSRYSSFGGMIDLDKIRRKAMLDKY</sequence>
<evidence type="ECO:0000256" key="1">
    <source>
        <dbReference type="ARBA" id="ARBA00010886"/>
    </source>
</evidence>
<accession>A0AAD2D9D9</accession>
<dbReference type="AlphaFoldDB" id="A0AAD2D9D9"/>
<dbReference type="Proteomes" id="UP001295684">
    <property type="component" value="Unassembled WGS sequence"/>
</dbReference>
<dbReference type="FunFam" id="3.30.200.20:FF:000097">
    <property type="entry name" value="Probable serine/threonine-protein kinase nek1"/>
    <property type="match status" value="1"/>
</dbReference>
<keyword evidence="5" id="KW-0547">Nucleotide-binding</keyword>
<evidence type="ECO:0000313" key="11">
    <source>
        <dbReference type="EMBL" id="CAI2385852.1"/>
    </source>
</evidence>
<dbReference type="Gene3D" id="3.30.200.20">
    <property type="entry name" value="Phosphorylase Kinase, domain 1"/>
    <property type="match status" value="1"/>
</dbReference>
<keyword evidence="7" id="KW-0067">ATP-binding</keyword>
<evidence type="ECO:0000259" key="10">
    <source>
        <dbReference type="PROSITE" id="PS50011"/>
    </source>
</evidence>
<dbReference type="Gene3D" id="1.10.510.10">
    <property type="entry name" value="Transferase(Phosphotransferase) domain 1"/>
    <property type="match status" value="1"/>
</dbReference>
<dbReference type="EC" id="2.7.11.1" evidence="2"/>
<comment type="catalytic activity">
    <reaction evidence="8">
        <text>L-threonyl-[protein] + ATP = O-phospho-L-threonyl-[protein] + ADP + H(+)</text>
        <dbReference type="Rhea" id="RHEA:46608"/>
        <dbReference type="Rhea" id="RHEA-COMP:11060"/>
        <dbReference type="Rhea" id="RHEA-COMP:11605"/>
        <dbReference type="ChEBI" id="CHEBI:15378"/>
        <dbReference type="ChEBI" id="CHEBI:30013"/>
        <dbReference type="ChEBI" id="CHEBI:30616"/>
        <dbReference type="ChEBI" id="CHEBI:61977"/>
        <dbReference type="ChEBI" id="CHEBI:456216"/>
        <dbReference type="EC" id="2.7.11.1"/>
    </reaction>
</comment>
<evidence type="ECO:0000313" key="12">
    <source>
        <dbReference type="Proteomes" id="UP001295684"/>
    </source>
</evidence>
<dbReference type="PANTHER" id="PTHR44899">
    <property type="entry name" value="CAMK FAMILY PROTEIN KINASE"/>
    <property type="match status" value="1"/>
</dbReference>
<dbReference type="InterPro" id="IPR051131">
    <property type="entry name" value="NEK_Ser/Thr_kinase_NIMA"/>
</dbReference>
<dbReference type="GO" id="GO:0005524">
    <property type="term" value="F:ATP binding"/>
    <property type="evidence" value="ECO:0007669"/>
    <property type="project" value="UniProtKB-KW"/>
</dbReference>
<name>A0AAD2D9D9_EUPCR</name>
<dbReference type="SMART" id="SM00220">
    <property type="entry name" value="S_TKc"/>
    <property type="match status" value="1"/>
</dbReference>
<keyword evidence="6" id="KW-0418">Kinase</keyword>
<dbReference type="PROSITE" id="PS50011">
    <property type="entry name" value="PROTEIN_KINASE_DOM"/>
    <property type="match status" value="1"/>
</dbReference>
<dbReference type="EMBL" id="CAMPGE010028315">
    <property type="protein sequence ID" value="CAI2385852.1"/>
    <property type="molecule type" value="Genomic_DNA"/>
</dbReference>
<dbReference type="InterPro" id="IPR000719">
    <property type="entry name" value="Prot_kinase_dom"/>
</dbReference>
<comment type="similarity">
    <text evidence="1">Belongs to the protein kinase superfamily. NEK Ser/Thr protein kinase family. NIMA subfamily.</text>
</comment>
<keyword evidence="4" id="KW-0808">Transferase</keyword>
<evidence type="ECO:0000256" key="9">
    <source>
        <dbReference type="ARBA" id="ARBA00048679"/>
    </source>
</evidence>
<dbReference type="InterPro" id="IPR008271">
    <property type="entry name" value="Ser/Thr_kinase_AS"/>
</dbReference>
<evidence type="ECO:0000256" key="3">
    <source>
        <dbReference type="ARBA" id="ARBA00022527"/>
    </source>
</evidence>
<evidence type="ECO:0000256" key="8">
    <source>
        <dbReference type="ARBA" id="ARBA00047899"/>
    </source>
</evidence>
<dbReference type="InterPro" id="IPR011009">
    <property type="entry name" value="Kinase-like_dom_sf"/>
</dbReference>
<evidence type="ECO:0000256" key="4">
    <source>
        <dbReference type="ARBA" id="ARBA00022679"/>
    </source>
</evidence>
<protein>
    <recommendedName>
        <fullName evidence="2">non-specific serine/threonine protein kinase</fullName>
        <ecNumber evidence="2">2.7.11.1</ecNumber>
    </recommendedName>
</protein>
<comment type="caution">
    <text evidence="11">The sequence shown here is derived from an EMBL/GenBank/DDBJ whole genome shotgun (WGS) entry which is preliminary data.</text>
</comment>
<evidence type="ECO:0000256" key="7">
    <source>
        <dbReference type="ARBA" id="ARBA00022840"/>
    </source>
</evidence>
<keyword evidence="3" id="KW-0723">Serine/threonine-protein kinase</keyword>
<proteinExistence type="inferred from homology"/>
<organism evidence="11 12">
    <name type="scientific">Euplotes crassus</name>
    <dbReference type="NCBI Taxonomy" id="5936"/>
    <lineage>
        <taxon>Eukaryota</taxon>
        <taxon>Sar</taxon>
        <taxon>Alveolata</taxon>
        <taxon>Ciliophora</taxon>
        <taxon>Intramacronucleata</taxon>
        <taxon>Spirotrichea</taxon>
        <taxon>Hypotrichia</taxon>
        <taxon>Euplotida</taxon>
        <taxon>Euplotidae</taxon>
        <taxon>Moneuplotes</taxon>
    </lineage>
</organism>
<dbReference type="SUPFAM" id="SSF56112">
    <property type="entry name" value="Protein kinase-like (PK-like)"/>
    <property type="match status" value="1"/>
</dbReference>
<evidence type="ECO:0000256" key="6">
    <source>
        <dbReference type="ARBA" id="ARBA00022777"/>
    </source>
</evidence>
<keyword evidence="12" id="KW-1185">Reference proteome</keyword>
<comment type="catalytic activity">
    <reaction evidence="9">
        <text>L-seryl-[protein] + ATP = O-phospho-L-seryl-[protein] + ADP + H(+)</text>
        <dbReference type="Rhea" id="RHEA:17989"/>
        <dbReference type="Rhea" id="RHEA-COMP:9863"/>
        <dbReference type="Rhea" id="RHEA-COMP:11604"/>
        <dbReference type="ChEBI" id="CHEBI:15378"/>
        <dbReference type="ChEBI" id="CHEBI:29999"/>
        <dbReference type="ChEBI" id="CHEBI:30616"/>
        <dbReference type="ChEBI" id="CHEBI:83421"/>
        <dbReference type="ChEBI" id="CHEBI:456216"/>
        <dbReference type="EC" id="2.7.11.1"/>
    </reaction>
</comment>
<evidence type="ECO:0000256" key="2">
    <source>
        <dbReference type="ARBA" id="ARBA00012513"/>
    </source>
</evidence>
<dbReference type="PROSITE" id="PS00108">
    <property type="entry name" value="PROTEIN_KINASE_ST"/>
    <property type="match status" value="1"/>
</dbReference>
<dbReference type="GO" id="GO:0004674">
    <property type="term" value="F:protein serine/threonine kinase activity"/>
    <property type="evidence" value="ECO:0007669"/>
    <property type="project" value="UniProtKB-KW"/>
</dbReference>